<keyword evidence="3" id="KW-1185">Reference proteome</keyword>
<dbReference type="EMBL" id="AMGV01000018">
    <property type="protein sequence ID" value="KEF52270.1"/>
    <property type="molecule type" value="Genomic_DNA"/>
</dbReference>
<dbReference type="Pfam" id="PF13602">
    <property type="entry name" value="ADH_zinc_N_2"/>
    <property type="match status" value="1"/>
</dbReference>
<dbReference type="OrthoDB" id="3509362at2759"/>
<feature type="domain" description="Enoyl reductase (ER)" evidence="1">
    <location>
        <begin position="23"/>
        <end position="347"/>
    </location>
</feature>
<dbReference type="SUPFAM" id="SSF51735">
    <property type="entry name" value="NAD(P)-binding Rossmann-fold domains"/>
    <property type="match status" value="1"/>
</dbReference>
<dbReference type="GeneID" id="25286408"/>
<dbReference type="CDD" id="cd05289">
    <property type="entry name" value="MDR_like_2"/>
    <property type="match status" value="1"/>
</dbReference>
<dbReference type="Proteomes" id="UP000027920">
    <property type="component" value="Unassembled WGS sequence"/>
</dbReference>
<name>A0A072P9S4_9EURO</name>
<protein>
    <recommendedName>
        <fullName evidence="1">Enoyl reductase (ER) domain-containing protein</fullName>
    </recommendedName>
</protein>
<dbReference type="GO" id="GO:0016491">
    <property type="term" value="F:oxidoreductase activity"/>
    <property type="evidence" value="ECO:0007669"/>
    <property type="project" value="InterPro"/>
</dbReference>
<dbReference type="HOGENOM" id="CLU_026673_3_3_1"/>
<reference evidence="2 3" key="1">
    <citation type="submission" date="2013-03" db="EMBL/GenBank/DDBJ databases">
        <title>The Genome Sequence of Exophiala aquamarina CBS 119918.</title>
        <authorList>
            <consortium name="The Broad Institute Genomics Platform"/>
            <person name="Cuomo C."/>
            <person name="de Hoog S."/>
            <person name="Gorbushina A."/>
            <person name="Walker B."/>
            <person name="Young S.K."/>
            <person name="Zeng Q."/>
            <person name="Gargeya S."/>
            <person name="Fitzgerald M."/>
            <person name="Haas B."/>
            <person name="Abouelleil A."/>
            <person name="Allen A.W."/>
            <person name="Alvarado L."/>
            <person name="Arachchi H.M."/>
            <person name="Berlin A.M."/>
            <person name="Chapman S.B."/>
            <person name="Gainer-Dewar J."/>
            <person name="Goldberg J."/>
            <person name="Griggs A."/>
            <person name="Gujja S."/>
            <person name="Hansen M."/>
            <person name="Howarth C."/>
            <person name="Imamovic A."/>
            <person name="Ireland A."/>
            <person name="Larimer J."/>
            <person name="McCowan C."/>
            <person name="Murphy C."/>
            <person name="Pearson M."/>
            <person name="Poon T.W."/>
            <person name="Priest M."/>
            <person name="Roberts A."/>
            <person name="Saif S."/>
            <person name="Shea T."/>
            <person name="Sisk P."/>
            <person name="Sykes S."/>
            <person name="Wortman J."/>
            <person name="Nusbaum C."/>
            <person name="Birren B."/>
        </authorList>
    </citation>
    <scope>NUCLEOTIDE SEQUENCE [LARGE SCALE GENOMIC DNA]</scope>
    <source>
        <strain evidence="2 3">CBS 119918</strain>
    </source>
</reference>
<evidence type="ECO:0000313" key="3">
    <source>
        <dbReference type="Proteomes" id="UP000027920"/>
    </source>
</evidence>
<dbReference type="SUPFAM" id="SSF50129">
    <property type="entry name" value="GroES-like"/>
    <property type="match status" value="1"/>
</dbReference>
<sequence>MQAVRVHPNHSDPSAPFSAANPAPVSAIHIDIGIPIPQAARPGELLIRVRATTVIRDALTWPETYSKEYTILGHDFSGTVMSVYDEREDSPFKPGDEVYGMAHADRGGTWAEYVVVKVNEACLKPKRLTWAEAAAVPLSGLTAYQALFEKAEVRPLDLANPGKLSLSQVKGHETEQCRLLVTGAAGGVGTYLVQLGRLAGLYVVAATSSNCRNKKFLESLGASETVEYADLQKITATYSIIIDTVGGHVLESCWELVKDGGKLISIDSASYNFVELHRKSGLSQQKTSVKALFFIVTPSREGLEQLSIALGSGLLTPFVSNELALADARLAYQQSVEQSTGRGKIVLIP</sequence>
<dbReference type="Pfam" id="PF08240">
    <property type="entry name" value="ADH_N"/>
    <property type="match status" value="1"/>
</dbReference>
<dbReference type="STRING" id="1182545.A0A072P9S4"/>
<proteinExistence type="predicted"/>
<dbReference type="RefSeq" id="XP_013254860.1">
    <property type="nucleotide sequence ID" value="XM_013399406.1"/>
</dbReference>
<dbReference type="VEuPathDB" id="FungiDB:A1O9_11510"/>
<organism evidence="2 3">
    <name type="scientific">Exophiala aquamarina CBS 119918</name>
    <dbReference type="NCBI Taxonomy" id="1182545"/>
    <lineage>
        <taxon>Eukaryota</taxon>
        <taxon>Fungi</taxon>
        <taxon>Dikarya</taxon>
        <taxon>Ascomycota</taxon>
        <taxon>Pezizomycotina</taxon>
        <taxon>Eurotiomycetes</taxon>
        <taxon>Chaetothyriomycetidae</taxon>
        <taxon>Chaetothyriales</taxon>
        <taxon>Herpotrichiellaceae</taxon>
        <taxon>Exophiala</taxon>
    </lineage>
</organism>
<dbReference type="InterPro" id="IPR036291">
    <property type="entry name" value="NAD(P)-bd_dom_sf"/>
</dbReference>
<dbReference type="PANTHER" id="PTHR43482:SF4">
    <property type="entry name" value="ALCOHOL DEHYDROGENASE, PUTATIVE (AFU_ORTHOLOGUE AFUA_7G06260)-RELATED"/>
    <property type="match status" value="1"/>
</dbReference>
<evidence type="ECO:0000313" key="2">
    <source>
        <dbReference type="EMBL" id="KEF52270.1"/>
    </source>
</evidence>
<dbReference type="PANTHER" id="PTHR43482">
    <property type="entry name" value="PROTEIN AST1-RELATED"/>
    <property type="match status" value="1"/>
</dbReference>
<dbReference type="InterPro" id="IPR011032">
    <property type="entry name" value="GroES-like_sf"/>
</dbReference>
<comment type="caution">
    <text evidence="2">The sequence shown here is derived from an EMBL/GenBank/DDBJ whole genome shotgun (WGS) entry which is preliminary data.</text>
</comment>
<dbReference type="Gene3D" id="3.90.180.10">
    <property type="entry name" value="Medium-chain alcohol dehydrogenases, catalytic domain"/>
    <property type="match status" value="1"/>
</dbReference>
<evidence type="ECO:0000259" key="1">
    <source>
        <dbReference type="SMART" id="SM00829"/>
    </source>
</evidence>
<gene>
    <name evidence="2" type="ORF">A1O9_11510</name>
</gene>
<dbReference type="AlphaFoldDB" id="A0A072P9S4"/>
<accession>A0A072P9S4</accession>
<dbReference type="InterPro" id="IPR013154">
    <property type="entry name" value="ADH-like_N"/>
</dbReference>
<dbReference type="InterPro" id="IPR020843">
    <property type="entry name" value="ER"/>
</dbReference>
<dbReference type="Gene3D" id="3.40.50.720">
    <property type="entry name" value="NAD(P)-binding Rossmann-like Domain"/>
    <property type="match status" value="1"/>
</dbReference>
<dbReference type="SMART" id="SM00829">
    <property type="entry name" value="PKS_ER"/>
    <property type="match status" value="1"/>
</dbReference>
<dbReference type="InterPro" id="IPR052585">
    <property type="entry name" value="Lipid_raft_assoc_Zn_ADH"/>
</dbReference>